<sequence length="212" mass="25397">MFHASIINVNKSIIIKYFKQSVLLVCTKTTKAKTHYEVLGIETNATYNEIKSAYYKLTLKYHPDKNKSESAREMFHEISEAYDILSKYDTRKQYDRTILIKEDLDRTKHKYKYKTKHVSQYTDKLHTASKPMKKVFDFDMWLKLHYSNLARKTFEKNRKTNSGEGKFHSVDMDYRVMCFVAVVFSIGLYINNCIENYKFEKFKAQRRKENRK</sequence>
<evidence type="ECO:0000313" key="3">
    <source>
        <dbReference type="EMBL" id="KAK9297252.1"/>
    </source>
</evidence>
<keyword evidence="1" id="KW-0812">Transmembrane</keyword>
<evidence type="ECO:0000256" key="1">
    <source>
        <dbReference type="SAM" id="Phobius"/>
    </source>
</evidence>
<reference evidence="3 4" key="1">
    <citation type="submission" date="2024-05" db="EMBL/GenBank/DDBJ databases">
        <title>The nuclear and mitochondrial genome assemblies of Tetragonisca angustula (Apidae: Meliponini), a tiny yet remarkable pollinator in the Neotropics.</title>
        <authorList>
            <person name="Ferrari R."/>
            <person name="Ricardo P.C."/>
            <person name="Dias F.C."/>
            <person name="Araujo N.S."/>
            <person name="Soares D.O."/>
            <person name="Zhou Q.-S."/>
            <person name="Zhu C.-D."/>
            <person name="Coutinho L."/>
            <person name="Airas M.C."/>
            <person name="Batista T.M."/>
        </authorList>
    </citation>
    <scope>NUCLEOTIDE SEQUENCE [LARGE SCALE GENOMIC DNA]</scope>
    <source>
        <strain evidence="3">ASF017062</strain>
        <tissue evidence="3">Abdomen</tissue>
    </source>
</reference>
<protein>
    <recommendedName>
        <fullName evidence="2">J domain-containing protein</fullName>
    </recommendedName>
</protein>
<dbReference type="AlphaFoldDB" id="A0AAW0ZJV8"/>
<proteinExistence type="predicted"/>
<evidence type="ECO:0000313" key="4">
    <source>
        <dbReference type="Proteomes" id="UP001432146"/>
    </source>
</evidence>
<accession>A0AAW0ZJV8</accession>
<dbReference type="InterPro" id="IPR001623">
    <property type="entry name" value="DnaJ_domain"/>
</dbReference>
<dbReference type="PANTHER" id="PTHR44873">
    <property type="entry name" value="DNAJ HOMOLOG SUBFAMILY C MEMBER 30, MITOCHONDRIAL"/>
    <property type="match status" value="1"/>
</dbReference>
<name>A0AAW0ZJV8_9HYME</name>
<dbReference type="EMBL" id="JAWNGG020000193">
    <property type="protein sequence ID" value="KAK9297252.1"/>
    <property type="molecule type" value="Genomic_DNA"/>
</dbReference>
<dbReference type="SUPFAM" id="SSF46565">
    <property type="entry name" value="Chaperone J-domain"/>
    <property type="match status" value="1"/>
</dbReference>
<dbReference type="PRINTS" id="PR00625">
    <property type="entry name" value="JDOMAIN"/>
</dbReference>
<comment type="caution">
    <text evidence="3">The sequence shown here is derived from an EMBL/GenBank/DDBJ whole genome shotgun (WGS) entry which is preliminary data.</text>
</comment>
<keyword evidence="1" id="KW-0472">Membrane</keyword>
<dbReference type="CDD" id="cd06257">
    <property type="entry name" value="DnaJ"/>
    <property type="match status" value="1"/>
</dbReference>
<keyword evidence="1" id="KW-1133">Transmembrane helix</keyword>
<keyword evidence="4" id="KW-1185">Reference proteome</keyword>
<evidence type="ECO:0000259" key="2">
    <source>
        <dbReference type="PROSITE" id="PS50076"/>
    </source>
</evidence>
<dbReference type="InterPro" id="IPR053025">
    <property type="entry name" value="Mito_ATP_Synthase-Asso"/>
</dbReference>
<feature type="domain" description="J" evidence="2">
    <location>
        <begin position="34"/>
        <end position="98"/>
    </location>
</feature>
<dbReference type="SMART" id="SM00271">
    <property type="entry name" value="DnaJ"/>
    <property type="match status" value="1"/>
</dbReference>
<gene>
    <name evidence="3" type="ORF">QLX08_008981</name>
</gene>
<organism evidence="3 4">
    <name type="scientific">Tetragonisca angustula</name>
    <dbReference type="NCBI Taxonomy" id="166442"/>
    <lineage>
        <taxon>Eukaryota</taxon>
        <taxon>Metazoa</taxon>
        <taxon>Ecdysozoa</taxon>
        <taxon>Arthropoda</taxon>
        <taxon>Hexapoda</taxon>
        <taxon>Insecta</taxon>
        <taxon>Pterygota</taxon>
        <taxon>Neoptera</taxon>
        <taxon>Endopterygota</taxon>
        <taxon>Hymenoptera</taxon>
        <taxon>Apocrita</taxon>
        <taxon>Aculeata</taxon>
        <taxon>Apoidea</taxon>
        <taxon>Anthophila</taxon>
        <taxon>Apidae</taxon>
        <taxon>Tetragonisca</taxon>
    </lineage>
</organism>
<dbReference type="Gene3D" id="1.10.287.110">
    <property type="entry name" value="DnaJ domain"/>
    <property type="match status" value="1"/>
</dbReference>
<dbReference type="Proteomes" id="UP001432146">
    <property type="component" value="Unassembled WGS sequence"/>
</dbReference>
<dbReference type="Pfam" id="PF00226">
    <property type="entry name" value="DnaJ"/>
    <property type="match status" value="1"/>
</dbReference>
<dbReference type="PANTHER" id="PTHR44873:SF1">
    <property type="entry name" value="DNAJ HOMOLOG SUBFAMILY C MEMBER 30, MITOCHONDRIAL"/>
    <property type="match status" value="1"/>
</dbReference>
<feature type="transmembrane region" description="Helical" evidence="1">
    <location>
        <begin position="174"/>
        <end position="194"/>
    </location>
</feature>
<dbReference type="PROSITE" id="PS50076">
    <property type="entry name" value="DNAJ_2"/>
    <property type="match status" value="1"/>
</dbReference>
<dbReference type="InterPro" id="IPR036869">
    <property type="entry name" value="J_dom_sf"/>
</dbReference>